<dbReference type="Gene3D" id="1.10.10.10">
    <property type="entry name" value="Winged helix-like DNA-binding domain superfamily/Winged helix DNA-binding domain"/>
    <property type="match status" value="1"/>
</dbReference>
<dbReference type="EMBL" id="JABXIY010000009">
    <property type="protein sequence ID" value="NVK95997.1"/>
    <property type="molecule type" value="Genomic_DNA"/>
</dbReference>
<feature type="domain" description="HTH lysR-type" evidence="5">
    <location>
        <begin position="1"/>
        <end position="58"/>
    </location>
</feature>
<reference evidence="6 7" key="1">
    <citation type="journal article" date="2020" name="Proc. Natl. Acad. Sci. U.S.A.">
        <title>Ecological drivers of bacterial community assembly in synthetic phycospheres.</title>
        <authorList>
            <person name="Fu H."/>
            <person name="Uchimiya M."/>
            <person name="Gore J."/>
            <person name="Moran M.A."/>
        </authorList>
    </citation>
    <scope>NUCLEOTIDE SEQUENCE [LARGE SCALE GENOMIC DNA]</scope>
    <source>
        <strain evidence="6">HF-Din03</strain>
    </source>
</reference>
<dbReference type="OMA" id="WEISELP"/>
<sequence>MKLTQLQYFCGVVEHGGFISAARELSVAQPALSRQISDLEKELECQLLERGPAGTKVTASGQRFYSRAKNVLEQVNLARADAKSGTDMLTGQITMALPVGMASHLAAPIVKNVSDAYPGISVRIEDGLGYETGQTIDAGKVDFGLLANVGNLQNVSIEPVFEEYLFLFSKRSGEPDTSDIDLIELQNLPLIMPNRKVNVRRALENSMMKIGGQLTVAYEQQSLLTIRSMVKAGIGSTVLNWPSMADLWFSGDLDARRIVNPGLSRTVCLAVPTNRPLSSAATAAYDIVRQTLIAEVKEGNWRGGVMLKDIN</sequence>
<organism evidence="6 7">
    <name type="scientific">Ruegeria pomeroyi</name>
    <dbReference type="NCBI Taxonomy" id="89184"/>
    <lineage>
        <taxon>Bacteria</taxon>
        <taxon>Pseudomonadati</taxon>
        <taxon>Pseudomonadota</taxon>
        <taxon>Alphaproteobacteria</taxon>
        <taxon>Rhodobacterales</taxon>
        <taxon>Roseobacteraceae</taxon>
        <taxon>Ruegeria</taxon>
    </lineage>
</organism>
<protein>
    <submittedName>
        <fullName evidence="6">LysR family transcriptional regulator</fullName>
    </submittedName>
</protein>
<proteinExistence type="inferred from homology"/>
<dbReference type="AlphaFoldDB" id="A0A850LE11"/>
<dbReference type="Pfam" id="PF00126">
    <property type="entry name" value="HTH_1"/>
    <property type="match status" value="1"/>
</dbReference>
<comment type="similarity">
    <text evidence="1">Belongs to the LysR transcriptional regulatory family.</text>
</comment>
<comment type="caution">
    <text evidence="6">The sequence shown here is derived from an EMBL/GenBank/DDBJ whole genome shotgun (WGS) entry which is preliminary data.</text>
</comment>
<accession>A0A850LE11</accession>
<keyword evidence="2" id="KW-0805">Transcription regulation</keyword>
<dbReference type="Pfam" id="PF03466">
    <property type="entry name" value="LysR_substrate"/>
    <property type="match status" value="1"/>
</dbReference>
<name>A0A850LE11_9RHOB</name>
<dbReference type="InterPro" id="IPR000847">
    <property type="entry name" value="LysR_HTH_N"/>
</dbReference>
<dbReference type="Proteomes" id="UP000565723">
    <property type="component" value="Unassembled WGS sequence"/>
</dbReference>
<dbReference type="RefSeq" id="WP_011048095.1">
    <property type="nucleotide sequence ID" value="NZ_CP076685.1"/>
</dbReference>
<evidence type="ECO:0000256" key="3">
    <source>
        <dbReference type="ARBA" id="ARBA00023125"/>
    </source>
</evidence>
<dbReference type="FunFam" id="1.10.10.10:FF:000001">
    <property type="entry name" value="LysR family transcriptional regulator"/>
    <property type="match status" value="1"/>
</dbReference>
<dbReference type="PRINTS" id="PR00039">
    <property type="entry name" value="HTHLYSR"/>
</dbReference>
<evidence type="ECO:0000256" key="4">
    <source>
        <dbReference type="ARBA" id="ARBA00023163"/>
    </source>
</evidence>
<evidence type="ECO:0000313" key="6">
    <source>
        <dbReference type="EMBL" id="NVK95997.1"/>
    </source>
</evidence>
<keyword evidence="3" id="KW-0238">DNA-binding</keyword>
<evidence type="ECO:0000259" key="5">
    <source>
        <dbReference type="PROSITE" id="PS50931"/>
    </source>
</evidence>
<evidence type="ECO:0000256" key="2">
    <source>
        <dbReference type="ARBA" id="ARBA00023015"/>
    </source>
</evidence>
<dbReference type="InterPro" id="IPR036388">
    <property type="entry name" value="WH-like_DNA-bd_sf"/>
</dbReference>
<dbReference type="SUPFAM" id="SSF53850">
    <property type="entry name" value="Periplasmic binding protein-like II"/>
    <property type="match status" value="1"/>
</dbReference>
<evidence type="ECO:0000313" key="7">
    <source>
        <dbReference type="Proteomes" id="UP000565723"/>
    </source>
</evidence>
<keyword evidence="4" id="KW-0804">Transcription</keyword>
<dbReference type="GO" id="GO:0003700">
    <property type="term" value="F:DNA-binding transcription factor activity"/>
    <property type="evidence" value="ECO:0007669"/>
    <property type="project" value="InterPro"/>
</dbReference>
<dbReference type="InterPro" id="IPR005119">
    <property type="entry name" value="LysR_subst-bd"/>
</dbReference>
<dbReference type="GO" id="GO:0005829">
    <property type="term" value="C:cytosol"/>
    <property type="evidence" value="ECO:0007669"/>
    <property type="project" value="TreeGrafter"/>
</dbReference>
<gene>
    <name evidence="6" type="ORF">HW564_03620</name>
</gene>
<evidence type="ECO:0000256" key="1">
    <source>
        <dbReference type="ARBA" id="ARBA00009437"/>
    </source>
</evidence>
<dbReference type="GO" id="GO:0003677">
    <property type="term" value="F:DNA binding"/>
    <property type="evidence" value="ECO:0007669"/>
    <property type="project" value="UniProtKB-KW"/>
</dbReference>
<dbReference type="Gene3D" id="3.40.190.290">
    <property type="match status" value="1"/>
</dbReference>
<dbReference type="InterPro" id="IPR036390">
    <property type="entry name" value="WH_DNA-bd_sf"/>
</dbReference>
<dbReference type="PROSITE" id="PS50931">
    <property type="entry name" value="HTH_LYSR"/>
    <property type="match status" value="1"/>
</dbReference>
<dbReference type="InterPro" id="IPR050950">
    <property type="entry name" value="HTH-type_LysR_regulators"/>
</dbReference>
<dbReference type="PANTHER" id="PTHR30419">
    <property type="entry name" value="HTH-TYPE TRANSCRIPTIONAL REGULATOR YBHD"/>
    <property type="match status" value="1"/>
</dbReference>
<dbReference type="SUPFAM" id="SSF46785">
    <property type="entry name" value="Winged helix' DNA-binding domain"/>
    <property type="match status" value="1"/>
</dbReference>